<organism evidence="1 2">
    <name type="scientific">Phyllobacterium leguminum</name>
    <dbReference type="NCBI Taxonomy" id="314237"/>
    <lineage>
        <taxon>Bacteria</taxon>
        <taxon>Pseudomonadati</taxon>
        <taxon>Pseudomonadota</taxon>
        <taxon>Alphaproteobacteria</taxon>
        <taxon>Hyphomicrobiales</taxon>
        <taxon>Phyllobacteriaceae</taxon>
        <taxon>Phyllobacterium</taxon>
    </lineage>
</organism>
<gene>
    <name evidence="1" type="ORF">C7477_11252</name>
</gene>
<dbReference type="OrthoDB" id="8438362at2"/>
<dbReference type="EMBL" id="QJTF01000012">
    <property type="protein sequence ID" value="PYE87551.1"/>
    <property type="molecule type" value="Genomic_DNA"/>
</dbReference>
<dbReference type="AlphaFoldDB" id="A0A318T3W8"/>
<keyword evidence="2" id="KW-1185">Reference proteome</keyword>
<accession>A0A318T3W8</accession>
<evidence type="ECO:0000313" key="1">
    <source>
        <dbReference type="EMBL" id="PYE87551.1"/>
    </source>
</evidence>
<protein>
    <submittedName>
        <fullName evidence="1">Uncharacterized protein</fullName>
    </submittedName>
</protein>
<name>A0A318T3W8_9HYPH</name>
<dbReference type="RefSeq" id="WP_146226092.1">
    <property type="nucleotide sequence ID" value="NZ_QJTF01000012.1"/>
</dbReference>
<evidence type="ECO:0000313" key="2">
    <source>
        <dbReference type="Proteomes" id="UP000247454"/>
    </source>
</evidence>
<reference evidence="1 2" key="1">
    <citation type="submission" date="2018-06" db="EMBL/GenBank/DDBJ databases">
        <title>Genomic Encyclopedia of Type Strains, Phase III (KMG-III): the genomes of soil and plant-associated and newly described type strains.</title>
        <authorList>
            <person name="Whitman W."/>
        </authorList>
    </citation>
    <scope>NUCLEOTIDE SEQUENCE [LARGE SCALE GENOMIC DNA]</scope>
    <source>
        <strain evidence="1 2">ORS 1419</strain>
    </source>
</reference>
<proteinExistence type="predicted"/>
<dbReference type="Proteomes" id="UP000247454">
    <property type="component" value="Unassembled WGS sequence"/>
</dbReference>
<sequence length="326" mass="36366">MSKPVIEISPDGGRSPLPALNILPSLKNGLSYHEQRDSRHPLGIYNLSIARICDKVAKCADKLEAYWQVSSSLDSMDNVNVVQGEIIDYLELTMYAAAEHVDDLEEIAKTFYKSDRESASSADVRLLKKAIKPLRDEISNFANTIKHAHGRLRLYETDFHHDGHTLRVLGFFIEGWVDGGVAPHRVLHSGGKAVLSVTSFLWNVLTYVGEMSVALAEFLTRIKACDPGIVEARDTSIFRKTAIKLARLPLYSFDDDHPFDRVKWVLSLDDKLAGETNSGIYGSLLTSWSKSGDGKFGGFRLLYAGDGITRTFKIANPTKLDLKHWE</sequence>
<comment type="caution">
    <text evidence="1">The sequence shown here is derived from an EMBL/GenBank/DDBJ whole genome shotgun (WGS) entry which is preliminary data.</text>
</comment>